<name>A0A2S0L4T0_9FIRM</name>
<evidence type="ECO:0000313" key="7">
    <source>
        <dbReference type="EMBL" id="AVM48289.1"/>
    </source>
</evidence>
<evidence type="ECO:0000259" key="6">
    <source>
        <dbReference type="PROSITE" id="PS50931"/>
    </source>
</evidence>
<dbReference type="PROSITE" id="PS50931">
    <property type="entry name" value="HTH_LYSR"/>
    <property type="match status" value="1"/>
</dbReference>
<evidence type="ECO:0000256" key="3">
    <source>
        <dbReference type="ARBA" id="ARBA00023125"/>
    </source>
</evidence>
<dbReference type="SUPFAM" id="SSF53850">
    <property type="entry name" value="Periplasmic binding protein-like II"/>
    <property type="match status" value="1"/>
</dbReference>
<dbReference type="InterPro" id="IPR036390">
    <property type="entry name" value="WH_DNA-bd_sf"/>
</dbReference>
<evidence type="ECO:0000256" key="2">
    <source>
        <dbReference type="ARBA" id="ARBA00023015"/>
    </source>
</evidence>
<dbReference type="FunFam" id="1.10.10.10:FF:000001">
    <property type="entry name" value="LysR family transcriptional regulator"/>
    <property type="match status" value="1"/>
</dbReference>
<dbReference type="GO" id="GO:0003677">
    <property type="term" value="F:DNA binding"/>
    <property type="evidence" value="ECO:0007669"/>
    <property type="project" value="UniProtKB-KW"/>
</dbReference>
<feature type="domain" description="HTH lysR-type" evidence="6">
    <location>
        <begin position="1"/>
        <end position="58"/>
    </location>
</feature>
<gene>
    <name evidence="7" type="ORF">C5Q96_05285</name>
</gene>
<dbReference type="AlphaFoldDB" id="A0A2S0L4T0"/>
<dbReference type="KEGG" id="mdv:C5Q96_05285"/>
<dbReference type="EMBL" id="CP027228">
    <property type="protein sequence ID" value="AVM48289.1"/>
    <property type="molecule type" value="Genomic_DNA"/>
</dbReference>
<evidence type="ECO:0000256" key="4">
    <source>
        <dbReference type="ARBA" id="ARBA00023163"/>
    </source>
</evidence>
<protein>
    <recommendedName>
        <fullName evidence="6">HTH lysR-type domain-containing protein</fullName>
    </recommendedName>
</protein>
<dbReference type="PRINTS" id="PR00039">
    <property type="entry name" value="HTHLYSR"/>
</dbReference>
<feature type="coiled-coil region" evidence="5">
    <location>
        <begin position="65"/>
        <end position="92"/>
    </location>
</feature>
<dbReference type="InterPro" id="IPR000847">
    <property type="entry name" value="LysR_HTH_N"/>
</dbReference>
<keyword evidence="4" id="KW-0804">Transcription</keyword>
<keyword evidence="5" id="KW-0175">Coiled coil</keyword>
<dbReference type="GeneID" id="78391672"/>
<sequence>MDLIKLKYFIAVAELLNFSKAAEACNITQTAIGKYINKLENEIGCSLFYRTNKGVSLTEAGEKFYVGVKEITEQYENLLKQIENETDKLLRIGIAGDYLPINFLRKYKAMNRDISLEVEFKDKDQLINMLERESIDAMIIPDVTMLSENTIGIEKVEIGAAHDVLCCSQESVIKYGSVGKVIENLPLITKAVESEYHEYCRENLKSVYNSTFSDVRVVDTVSNQTALIALGQGFAIMPKEEMTPIEDMYMEGLGERFTEILLLVYMSKNKNQSLRDLLKFVSKSNSDGESLFE</sequence>
<dbReference type="InterPro" id="IPR036388">
    <property type="entry name" value="WH-like_DNA-bd_sf"/>
</dbReference>
<dbReference type="Proteomes" id="UP000237883">
    <property type="component" value="Chromosome"/>
</dbReference>
<dbReference type="Pfam" id="PF00126">
    <property type="entry name" value="HTH_1"/>
    <property type="match status" value="1"/>
</dbReference>
<dbReference type="OrthoDB" id="107670at2"/>
<keyword evidence="8" id="KW-1185">Reference proteome</keyword>
<dbReference type="SUPFAM" id="SSF46785">
    <property type="entry name" value="Winged helix' DNA-binding domain"/>
    <property type="match status" value="1"/>
</dbReference>
<accession>A0A2S0L4T0</accession>
<keyword evidence="3" id="KW-0238">DNA-binding</keyword>
<evidence type="ECO:0000256" key="1">
    <source>
        <dbReference type="ARBA" id="ARBA00009437"/>
    </source>
</evidence>
<dbReference type="Pfam" id="PF03466">
    <property type="entry name" value="LysR_substrate"/>
    <property type="match status" value="1"/>
</dbReference>
<dbReference type="GO" id="GO:0003700">
    <property type="term" value="F:DNA-binding transcription factor activity"/>
    <property type="evidence" value="ECO:0007669"/>
    <property type="project" value="InterPro"/>
</dbReference>
<dbReference type="Gene3D" id="1.10.10.10">
    <property type="entry name" value="Winged helix-like DNA-binding domain superfamily/Winged helix DNA-binding domain"/>
    <property type="match status" value="1"/>
</dbReference>
<dbReference type="PANTHER" id="PTHR30126">
    <property type="entry name" value="HTH-TYPE TRANSCRIPTIONAL REGULATOR"/>
    <property type="match status" value="1"/>
</dbReference>
<comment type="similarity">
    <text evidence="1">Belongs to the LysR transcriptional regulatory family.</text>
</comment>
<proteinExistence type="inferred from homology"/>
<dbReference type="InterPro" id="IPR005119">
    <property type="entry name" value="LysR_subst-bd"/>
</dbReference>
<dbReference type="RefSeq" id="WP_106057362.1">
    <property type="nucleotide sequence ID" value="NZ_CP027228.1"/>
</dbReference>
<evidence type="ECO:0000256" key="5">
    <source>
        <dbReference type="SAM" id="Coils"/>
    </source>
</evidence>
<keyword evidence="2" id="KW-0805">Transcription regulation</keyword>
<evidence type="ECO:0000313" key="8">
    <source>
        <dbReference type="Proteomes" id="UP000237883"/>
    </source>
</evidence>
<reference evidence="8" key="1">
    <citation type="submission" date="2018-02" db="EMBL/GenBank/DDBJ databases">
        <authorList>
            <person name="Holder M.E."/>
            <person name="Ajami N.J."/>
            <person name="Petrosino J.F."/>
        </authorList>
    </citation>
    <scope>NUCLEOTIDE SEQUENCE [LARGE SCALE GENOMIC DNA]</scope>
    <source>
        <strain evidence="8">CCUG 47132</strain>
    </source>
</reference>
<organism evidence="7 8">
    <name type="scientific">Mogibacterium diversum</name>
    <dbReference type="NCBI Taxonomy" id="114527"/>
    <lineage>
        <taxon>Bacteria</taxon>
        <taxon>Bacillati</taxon>
        <taxon>Bacillota</taxon>
        <taxon>Clostridia</taxon>
        <taxon>Peptostreptococcales</taxon>
        <taxon>Anaerovoracaceae</taxon>
        <taxon>Mogibacterium</taxon>
    </lineage>
</organism>